<accession>A0A2I0VJ48</accession>
<dbReference type="Proteomes" id="UP000233837">
    <property type="component" value="Unassembled WGS sequence"/>
</dbReference>
<dbReference type="AlphaFoldDB" id="A0A2I0VJ48"/>
<evidence type="ECO:0000313" key="2">
    <source>
        <dbReference type="EMBL" id="PKU63424.1"/>
    </source>
</evidence>
<keyword evidence="3" id="KW-1185">Reference proteome</keyword>
<feature type="region of interest" description="Disordered" evidence="1">
    <location>
        <begin position="120"/>
        <end position="158"/>
    </location>
</feature>
<reference evidence="2 3" key="1">
    <citation type="journal article" date="2016" name="Sci. Rep.">
        <title>The Dendrobium catenatum Lindl. genome sequence provides insights into polysaccharide synthase, floral development and adaptive evolution.</title>
        <authorList>
            <person name="Zhang G.Q."/>
            <person name="Xu Q."/>
            <person name="Bian C."/>
            <person name="Tsai W.C."/>
            <person name="Yeh C.M."/>
            <person name="Liu K.W."/>
            <person name="Yoshida K."/>
            <person name="Zhang L.S."/>
            <person name="Chang S.B."/>
            <person name="Chen F."/>
            <person name="Shi Y."/>
            <person name="Su Y.Y."/>
            <person name="Zhang Y.Q."/>
            <person name="Chen L.J."/>
            <person name="Yin Y."/>
            <person name="Lin M."/>
            <person name="Huang H."/>
            <person name="Deng H."/>
            <person name="Wang Z.W."/>
            <person name="Zhu S.L."/>
            <person name="Zhao X."/>
            <person name="Deng C."/>
            <person name="Niu S.C."/>
            <person name="Huang J."/>
            <person name="Wang M."/>
            <person name="Liu G.H."/>
            <person name="Yang H.J."/>
            <person name="Xiao X.J."/>
            <person name="Hsiao Y.Y."/>
            <person name="Wu W.L."/>
            <person name="Chen Y.Y."/>
            <person name="Mitsuda N."/>
            <person name="Ohme-Takagi M."/>
            <person name="Luo Y.B."/>
            <person name="Van de Peer Y."/>
            <person name="Liu Z.J."/>
        </authorList>
    </citation>
    <scope>NUCLEOTIDE SEQUENCE [LARGE SCALE GENOMIC DNA]</scope>
    <source>
        <tissue evidence="2">The whole plant</tissue>
    </source>
</reference>
<feature type="region of interest" description="Disordered" evidence="1">
    <location>
        <begin position="77"/>
        <end position="97"/>
    </location>
</feature>
<feature type="compositionally biased region" description="Basic residues" evidence="1">
    <location>
        <begin position="129"/>
        <end position="144"/>
    </location>
</feature>
<evidence type="ECO:0000256" key="1">
    <source>
        <dbReference type="SAM" id="MobiDB-lite"/>
    </source>
</evidence>
<evidence type="ECO:0000313" key="3">
    <source>
        <dbReference type="Proteomes" id="UP000233837"/>
    </source>
</evidence>
<organism evidence="2 3">
    <name type="scientific">Dendrobium catenatum</name>
    <dbReference type="NCBI Taxonomy" id="906689"/>
    <lineage>
        <taxon>Eukaryota</taxon>
        <taxon>Viridiplantae</taxon>
        <taxon>Streptophyta</taxon>
        <taxon>Embryophyta</taxon>
        <taxon>Tracheophyta</taxon>
        <taxon>Spermatophyta</taxon>
        <taxon>Magnoliopsida</taxon>
        <taxon>Liliopsida</taxon>
        <taxon>Asparagales</taxon>
        <taxon>Orchidaceae</taxon>
        <taxon>Epidendroideae</taxon>
        <taxon>Malaxideae</taxon>
        <taxon>Dendrobiinae</taxon>
        <taxon>Dendrobium</taxon>
    </lineage>
</organism>
<proteinExistence type="predicted"/>
<sequence>MNCSSYSYADDWRWLLDVSEYGEWKLDLIVAAAVGYDGLEECPIVDWGVQIVVSTMTARLKEVEGNQRWHGDIPKENEADGHSAAAAGSQRSIAGRQGRLHAADGAMRSRVMRVRAGAGPAFGQAGRRAAGHAHSGRHRPHGRALHWGSGVRGQAGTE</sequence>
<name>A0A2I0VJ48_9ASPA</name>
<gene>
    <name evidence="2" type="ORF">MA16_Dca010034</name>
</gene>
<protein>
    <submittedName>
        <fullName evidence="2">Uncharacterized protein</fullName>
    </submittedName>
</protein>
<reference evidence="2 3" key="2">
    <citation type="journal article" date="2017" name="Nature">
        <title>The Apostasia genome and the evolution of orchids.</title>
        <authorList>
            <person name="Zhang G.Q."/>
            <person name="Liu K.W."/>
            <person name="Li Z."/>
            <person name="Lohaus R."/>
            <person name="Hsiao Y.Y."/>
            <person name="Niu S.C."/>
            <person name="Wang J.Y."/>
            <person name="Lin Y.C."/>
            <person name="Xu Q."/>
            <person name="Chen L.J."/>
            <person name="Yoshida K."/>
            <person name="Fujiwara S."/>
            <person name="Wang Z.W."/>
            <person name="Zhang Y.Q."/>
            <person name="Mitsuda N."/>
            <person name="Wang M."/>
            <person name="Liu G.H."/>
            <person name="Pecoraro L."/>
            <person name="Huang H.X."/>
            <person name="Xiao X.J."/>
            <person name="Lin M."/>
            <person name="Wu X.Y."/>
            <person name="Wu W.L."/>
            <person name="Chen Y.Y."/>
            <person name="Chang S.B."/>
            <person name="Sakamoto S."/>
            <person name="Ohme-Takagi M."/>
            <person name="Yagi M."/>
            <person name="Zeng S.J."/>
            <person name="Shen C.Y."/>
            <person name="Yeh C.M."/>
            <person name="Luo Y.B."/>
            <person name="Tsai W.C."/>
            <person name="Van de Peer Y."/>
            <person name="Liu Z.J."/>
        </authorList>
    </citation>
    <scope>NUCLEOTIDE SEQUENCE [LARGE SCALE GENOMIC DNA]</scope>
    <source>
        <tissue evidence="2">The whole plant</tissue>
    </source>
</reference>
<dbReference type="EMBL" id="KZ503497">
    <property type="protein sequence ID" value="PKU63424.1"/>
    <property type="molecule type" value="Genomic_DNA"/>
</dbReference>